<dbReference type="Proteomes" id="UP000054093">
    <property type="component" value="Unassembled WGS sequence"/>
</dbReference>
<comment type="caution">
    <text evidence="10">The sequence shown here is derived from an EMBL/GenBank/DDBJ whole genome shotgun (WGS) entry which is preliminary data.</text>
</comment>
<dbReference type="PANTHER" id="PTHR34040">
    <property type="entry name" value="FLAGELLAR BIOSYNTHETIC PROTEIN FLIQ"/>
    <property type="match status" value="1"/>
</dbReference>
<dbReference type="InterPro" id="IPR002191">
    <property type="entry name" value="Bac_export_3"/>
</dbReference>
<evidence type="ECO:0000256" key="7">
    <source>
        <dbReference type="ARBA" id="ARBA00023136"/>
    </source>
</evidence>
<keyword evidence="10" id="KW-0966">Cell projection</keyword>
<dbReference type="GO" id="GO:0009306">
    <property type="term" value="P:protein secretion"/>
    <property type="evidence" value="ECO:0007669"/>
    <property type="project" value="InterPro"/>
</dbReference>
<keyword evidence="5 9" id="KW-0812">Transmembrane</keyword>
<organism evidence="10 11">
    <name type="scientific">Helicobacter suis HS5</name>
    <dbReference type="NCBI Taxonomy" id="710394"/>
    <lineage>
        <taxon>Bacteria</taxon>
        <taxon>Pseudomonadati</taxon>
        <taxon>Campylobacterota</taxon>
        <taxon>Epsilonproteobacteria</taxon>
        <taxon>Campylobacterales</taxon>
        <taxon>Helicobacteraceae</taxon>
        <taxon>Helicobacter</taxon>
    </lineage>
</organism>
<feature type="transmembrane region" description="Helical" evidence="9">
    <location>
        <begin position="21"/>
        <end position="43"/>
    </location>
</feature>
<evidence type="ECO:0000256" key="2">
    <source>
        <dbReference type="ARBA" id="ARBA00006156"/>
    </source>
</evidence>
<feature type="transmembrane region" description="Helical" evidence="9">
    <location>
        <begin position="63"/>
        <end position="82"/>
    </location>
</feature>
<name>E7G2Z6_9HELI</name>
<evidence type="ECO:0000256" key="4">
    <source>
        <dbReference type="ARBA" id="ARBA00022475"/>
    </source>
</evidence>
<comment type="similarity">
    <text evidence="2 9">Belongs to the FliQ/MopD/SpaQ family.</text>
</comment>
<keyword evidence="10" id="KW-0282">Flagellum</keyword>
<keyword evidence="7 9" id="KW-0472">Membrane</keyword>
<dbReference type="GO" id="GO:0044780">
    <property type="term" value="P:bacterial-type flagellum assembly"/>
    <property type="evidence" value="ECO:0007669"/>
    <property type="project" value="InterPro"/>
</dbReference>
<dbReference type="PANTHER" id="PTHR34040:SF2">
    <property type="entry name" value="FLAGELLAR BIOSYNTHETIC PROTEIN FLIQ"/>
    <property type="match status" value="1"/>
</dbReference>
<dbReference type="InterPro" id="IPR006305">
    <property type="entry name" value="FliQ"/>
</dbReference>
<keyword evidence="4 9" id="KW-1003">Cell membrane</keyword>
<dbReference type="PRINTS" id="PR00952">
    <property type="entry name" value="TYPE3IMQPROT"/>
</dbReference>
<evidence type="ECO:0000256" key="3">
    <source>
        <dbReference type="ARBA" id="ARBA00021718"/>
    </source>
</evidence>
<dbReference type="EMBL" id="ADHO01000048">
    <property type="protein sequence ID" value="EFX42265.1"/>
    <property type="molecule type" value="Genomic_DNA"/>
</dbReference>
<dbReference type="GO" id="GO:0005886">
    <property type="term" value="C:plasma membrane"/>
    <property type="evidence" value="ECO:0007669"/>
    <property type="project" value="UniProtKB-SubCell"/>
</dbReference>
<evidence type="ECO:0000256" key="6">
    <source>
        <dbReference type="ARBA" id="ARBA00022989"/>
    </source>
</evidence>
<reference evidence="10 11" key="1">
    <citation type="journal article" date="2011" name="Vet. Res.">
        <title>Genome sequence of Helicobacter suis supports its role in gastric pathology.</title>
        <authorList>
            <person name="Vermoote M."/>
            <person name="Vandekerckhove T.T."/>
            <person name="Flahou B."/>
            <person name="Pasmans F."/>
            <person name="Smet A."/>
            <person name="De Groote D."/>
            <person name="Van Criekinge W."/>
            <person name="Ducatelle R."/>
            <person name="Haesebrouck F."/>
        </authorList>
    </citation>
    <scope>NUCLEOTIDE SEQUENCE [LARGE SCALE GENOMIC DNA]</scope>
    <source>
        <strain evidence="10 11">HS5</strain>
    </source>
</reference>
<sequence>MTRIHVGVIMEAQLMKLAIETYKITLMTSLPVLLVGLVVGLLVSIFQATTQINEMTLSFVPKILAVIAVIILTMPWMLNMLLDYTSTLFKLIPKIIS</sequence>
<evidence type="ECO:0000256" key="1">
    <source>
        <dbReference type="ARBA" id="ARBA00004651"/>
    </source>
</evidence>
<evidence type="ECO:0000256" key="9">
    <source>
        <dbReference type="RuleBase" id="RU364090"/>
    </source>
</evidence>
<dbReference type="NCBIfam" id="TIGR01402">
    <property type="entry name" value="fliQ"/>
    <property type="match status" value="1"/>
</dbReference>
<evidence type="ECO:0000313" key="10">
    <source>
        <dbReference type="EMBL" id="EFX42265.1"/>
    </source>
</evidence>
<gene>
    <name evidence="9 10" type="primary">fliQ</name>
    <name evidence="10" type="ORF">HSUHS5_0297</name>
</gene>
<evidence type="ECO:0000256" key="5">
    <source>
        <dbReference type="ARBA" id="ARBA00022692"/>
    </source>
</evidence>
<evidence type="ECO:0000313" key="11">
    <source>
        <dbReference type="Proteomes" id="UP000054093"/>
    </source>
</evidence>
<proteinExistence type="inferred from homology"/>
<keyword evidence="8 9" id="KW-0975">Bacterial flagellum</keyword>
<evidence type="ECO:0000256" key="8">
    <source>
        <dbReference type="ARBA" id="ARBA00023143"/>
    </source>
</evidence>
<protein>
    <recommendedName>
        <fullName evidence="3 9">Flagellar biosynthetic protein FliQ</fullName>
    </recommendedName>
</protein>
<keyword evidence="6 9" id="KW-1133">Transmembrane helix</keyword>
<accession>E7G2Z6</accession>
<dbReference type="PIRSF" id="PIRSF004669">
    <property type="entry name" value="FliQ"/>
    <property type="match status" value="1"/>
</dbReference>
<dbReference type="Pfam" id="PF01313">
    <property type="entry name" value="Bac_export_3"/>
    <property type="match status" value="1"/>
</dbReference>
<dbReference type="AlphaFoldDB" id="E7G2Z6"/>
<comment type="subcellular location">
    <subcellularLocation>
        <location evidence="1 9">Cell membrane</location>
        <topology evidence="1">Multi-pass membrane protein</topology>
    </subcellularLocation>
    <subcellularLocation>
        <location evidence="9">Bacterial flagellum basal body</location>
    </subcellularLocation>
</comment>
<dbReference type="GO" id="GO:0009425">
    <property type="term" value="C:bacterial-type flagellum basal body"/>
    <property type="evidence" value="ECO:0007669"/>
    <property type="project" value="UniProtKB-SubCell"/>
</dbReference>
<comment type="function">
    <text evidence="9">Role in flagellar biosynthesis.</text>
</comment>
<keyword evidence="10" id="KW-0969">Cilium</keyword>